<organism evidence="2 3">
    <name type="scientific">Drosophila rhopaloa</name>
    <name type="common">Fruit fly</name>
    <dbReference type="NCBI Taxonomy" id="1041015"/>
    <lineage>
        <taxon>Eukaryota</taxon>
        <taxon>Metazoa</taxon>
        <taxon>Ecdysozoa</taxon>
        <taxon>Arthropoda</taxon>
        <taxon>Hexapoda</taxon>
        <taxon>Insecta</taxon>
        <taxon>Pterygota</taxon>
        <taxon>Neoptera</taxon>
        <taxon>Endopterygota</taxon>
        <taxon>Diptera</taxon>
        <taxon>Brachycera</taxon>
        <taxon>Muscomorpha</taxon>
        <taxon>Ephydroidea</taxon>
        <taxon>Drosophilidae</taxon>
        <taxon>Drosophila</taxon>
        <taxon>Sophophora</taxon>
    </lineage>
</organism>
<reference evidence="2" key="2">
    <citation type="submission" date="2025-05" db="UniProtKB">
        <authorList>
            <consortium name="EnsemblMetazoa"/>
        </authorList>
    </citation>
    <scope>IDENTIFICATION</scope>
</reference>
<keyword evidence="3" id="KW-1185">Reference proteome</keyword>
<dbReference type="RefSeq" id="XP_044313664.1">
    <property type="nucleotide sequence ID" value="XM_044457729.1"/>
</dbReference>
<feature type="compositionally biased region" description="Polar residues" evidence="1">
    <location>
        <begin position="123"/>
        <end position="141"/>
    </location>
</feature>
<evidence type="ECO:0000313" key="3">
    <source>
        <dbReference type="Proteomes" id="UP001652680"/>
    </source>
</evidence>
<feature type="region of interest" description="Disordered" evidence="1">
    <location>
        <begin position="102"/>
        <end position="141"/>
    </location>
</feature>
<dbReference type="EnsemblMetazoa" id="XM_044457729.1">
    <property type="protein sequence ID" value="XP_044313664.1"/>
    <property type="gene ID" value="LOC123037393"/>
</dbReference>
<name>A0ABM5J4B2_DRORH</name>
<proteinExistence type="predicted"/>
<evidence type="ECO:0000256" key="1">
    <source>
        <dbReference type="SAM" id="MobiDB-lite"/>
    </source>
</evidence>
<sequence>MIANVFCGLSVSISWGKSVRLLGPEGRRQSYPYFSDPSTQSPEELEKLWNHKGNMLHMHSPKAICIQMLPTHFKNCTITGASRGDNRHRWTLDNWNGHIGQQLEDREEVDQELANRRGGEVAKSTSQPPDVWQTSAEWNRF</sequence>
<dbReference type="GeneID" id="123037393"/>
<evidence type="ECO:0000313" key="2">
    <source>
        <dbReference type="EnsemblMetazoa" id="XP_044313664.1"/>
    </source>
</evidence>
<dbReference type="Proteomes" id="UP001652680">
    <property type="component" value="Unassembled WGS sequence"/>
</dbReference>
<protein>
    <submittedName>
        <fullName evidence="2">Uncharacterized protein</fullName>
    </submittedName>
</protein>
<reference evidence="3" key="1">
    <citation type="journal article" date="2021" name="Elife">
        <title>Highly contiguous assemblies of 101 drosophilid genomes.</title>
        <authorList>
            <person name="Kim B.Y."/>
            <person name="Wang J.R."/>
            <person name="Miller D.E."/>
            <person name="Barmina O."/>
            <person name="Delaney E."/>
            <person name="Thompson A."/>
            <person name="Comeault A.A."/>
            <person name="Peede D."/>
            <person name="D'Agostino E.R."/>
            <person name="Pelaez J."/>
            <person name="Aguilar J.M."/>
            <person name="Haji D."/>
            <person name="Matsunaga T."/>
            <person name="Armstrong E.E."/>
            <person name="Zych M."/>
            <person name="Ogawa Y."/>
            <person name="Stamenkovic-Radak M."/>
            <person name="Jelic M."/>
            <person name="Veselinovic M.S."/>
            <person name="Tanaskovic M."/>
            <person name="Eric P."/>
            <person name="Gao J.J."/>
            <person name="Katoh T.K."/>
            <person name="Toda M.J."/>
            <person name="Watabe H."/>
            <person name="Watada M."/>
            <person name="Davis J.S."/>
            <person name="Moyle L.C."/>
            <person name="Manoli G."/>
            <person name="Bertolini E."/>
            <person name="Kostal V."/>
            <person name="Hawley R.S."/>
            <person name="Takahashi A."/>
            <person name="Jones C.D."/>
            <person name="Price D.K."/>
            <person name="Whiteman N."/>
            <person name="Kopp A."/>
            <person name="Matute D.R."/>
            <person name="Petrov D.A."/>
        </authorList>
    </citation>
    <scope>NUCLEOTIDE SEQUENCE [LARGE SCALE GENOMIC DNA]</scope>
</reference>
<accession>A0ABM5J4B2</accession>